<proteinExistence type="predicted"/>
<accession>A0A5C5ZLM0</accession>
<evidence type="ECO:0000256" key="1">
    <source>
        <dbReference type="SAM" id="Phobius"/>
    </source>
</evidence>
<keyword evidence="1" id="KW-0472">Membrane</keyword>
<keyword evidence="1" id="KW-0812">Transmembrane</keyword>
<evidence type="ECO:0000313" key="2">
    <source>
        <dbReference type="EMBL" id="TWT87877.1"/>
    </source>
</evidence>
<sequence length="104" mass="12037">MREHFGLETTRGWSRRTVLRMAPCLFLLYTIVVLFYDTMPQSSGHFRQRHWVGKESVTLSDMIISVRHHLWMEWVFAQVPGGGAVQKLPPPIRKLLDFGLTQAA</sequence>
<protein>
    <submittedName>
        <fullName evidence="2">Uncharacterized protein</fullName>
    </submittedName>
</protein>
<feature type="transmembrane region" description="Helical" evidence="1">
    <location>
        <begin position="20"/>
        <end position="39"/>
    </location>
</feature>
<name>A0A5C5ZLM0_9BACT</name>
<dbReference type="Proteomes" id="UP000316213">
    <property type="component" value="Unassembled WGS sequence"/>
</dbReference>
<keyword evidence="1" id="KW-1133">Transmembrane helix</keyword>
<reference evidence="2 3" key="1">
    <citation type="submission" date="2019-02" db="EMBL/GenBank/DDBJ databases">
        <title>Deep-cultivation of Planctomycetes and their phenomic and genomic characterization uncovers novel biology.</title>
        <authorList>
            <person name="Wiegand S."/>
            <person name="Jogler M."/>
            <person name="Boedeker C."/>
            <person name="Pinto D."/>
            <person name="Vollmers J."/>
            <person name="Rivas-Marin E."/>
            <person name="Kohn T."/>
            <person name="Peeters S.H."/>
            <person name="Heuer A."/>
            <person name="Rast P."/>
            <person name="Oberbeckmann S."/>
            <person name="Bunk B."/>
            <person name="Jeske O."/>
            <person name="Meyerdierks A."/>
            <person name="Storesund J.E."/>
            <person name="Kallscheuer N."/>
            <person name="Luecker S."/>
            <person name="Lage O.M."/>
            <person name="Pohl T."/>
            <person name="Merkel B.J."/>
            <person name="Hornburger P."/>
            <person name="Mueller R.-W."/>
            <person name="Bruemmer F."/>
            <person name="Labrenz M."/>
            <person name="Spormann A.M."/>
            <person name="Op Den Camp H."/>
            <person name="Overmann J."/>
            <person name="Amann R."/>
            <person name="Jetten M.S.M."/>
            <person name="Mascher T."/>
            <person name="Medema M.H."/>
            <person name="Devos D.P."/>
            <person name="Kaster A.-K."/>
            <person name="Ovreas L."/>
            <person name="Rohde M."/>
            <person name="Galperin M.Y."/>
            <person name="Jogler C."/>
        </authorList>
    </citation>
    <scope>NUCLEOTIDE SEQUENCE [LARGE SCALE GENOMIC DNA]</scope>
    <source>
        <strain evidence="2 3">Pla100</strain>
    </source>
</reference>
<dbReference type="AlphaFoldDB" id="A0A5C5ZLM0"/>
<organism evidence="2 3">
    <name type="scientific">Neorhodopirellula pilleata</name>
    <dbReference type="NCBI Taxonomy" id="2714738"/>
    <lineage>
        <taxon>Bacteria</taxon>
        <taxon>Pseudomonadati</taxon>
        <taxon>Planctomycetota</taxon>
        <taxon>Planctomycetia</taxon>
        <taxon>Pirellulales</taxon>
        <taxon>Pirellulaceae</taxon>
        <taxon>Neorhodopirellula</taxon>
    </lineage>
</organism>
<gene>
    <name evidence="2" type="ORF">Pla100_58260</name>
</gene>
<dbReference type="EMBL" id="SJPM01000024">
    <property type="protein sequence ID" value="TWT87877.1"/>
    <property type="molecule type" value="Genomic_DNA"/>
</dbReference>
<keyword evidence="3" id="KW-1185">Reference proteome</keyword>
<comment type="caution">
    <text evidence="2">The sequence shown here is derived from an EMBL/GenBank/DDBJ whole genome shotgun (WGS) entry which is preliminary data.</text>
</comment>
<evidence type="ECO:0000313" key="3">
    <source>
        <dbReference type="Proteomes" id="UP000316213"/>
    </source>
</evidence>